<gene>
    <name evidence="1" type="ORF">MELLADRAFT_59997</name>
</gene>
<dbReference type="InterPro" id="IPR013083">
    <property type="entry name" value="Znf_RING/FYVE/PHD"/>
</dbReference>
<dbReference type="EMBL" id="GL883093">
    <property type="protein sequence ID" value="EGG10999.1"/>
    <property type="molecule type" value="Genomic_DNA"/>
</dbReference>
<dbReference type="OrthoDB" id="9984778at2759"/>
<dbReference type="KEGG" id="mlr:MELLADRAFT_59997"/>
<dbReference type="RefSeq" id="XP_007405601.1">
    <property type="nucleotide sequence ID" value="XM_007405539.1"/>
</dbReference>
<dbReference type="InParanoid" id="F4R9L1"/>
<name>F4R9L1_MELLP</name>
<dbReference type="VEuPathDB" id="FungiDB:MELLADRAFT_59997"/>
<dbReference type="Proteomes" id="UP000001072">
    <property type="component" value="Unassembled WGS sequence"/>
</dbReference>
<dbReference type="Gene3D" id="3.30.40.10">
    <property type="entry name" value="Zinc/RING finger domain, C3HC4 (zinc finger)"/>
    <property type="match status" value="1"/>
</dbReference>
<dbReference type="AlphaFoldDB" id="F4R9L1"/>
<dbReference type="HOGENOM" id="CLU_091422_0_0_1"/>
<protein>
    <recommendedName>
        <fullName evidence="3">RING-type domain-containing protein</fullName>
    </recommendedName>
</protein>
<evidence type="ECO:0000313" key="2">
    <source>
        <dbReference type="Proteomes" id="UP000001072"/>
    </source>
</evidence>
<reference evidence="2" key="1">
    <citation type="journal article" date="2011" name="Proc. Natl. Acad. Sci. U.S.A.">
        <title>Obligate biotrophy features unraveled by the genomic analysis of rust fungi.</title>
        <authorList>
            <person name="Duplessis S."/>
            <person name="Cuomo C.A."/>
            <person name="Lin Y.-C."/>
            <person name="Aerts A."/>
            <person name="Tisserant E."/>
            <person name="Veneault-Fourrey C."/>
            <person name="Joly D.L."/>
            <person name="Hacquard S."/>
            <person name="Amselem J."/>
            <person name="Cantarel B.L."/>
            <person name="Chiu R."/>
            <person name="Coutinho P.M."/>
            <person name="Feau N."/>
            <person name="Field M."/>
            <person name="Frey P."/>
            <person name="Gelhaye E."/>
            <person name="Goldberg J."/>
            <person name="Grabherr M.G."/>
            <person name="Kodira C.D."/>
            <person name="Kohler A."/>
            <person name="Kuees U."/>
            <person name="Lindquist E.A."/>
            <person name="Lucas S.M."/>
            <person name="Mago R."/>
            <person name="Mauceli E."/>
            <person name="Morin E."/>
            <person name="Murat C."/>
            <person name="Pangilinan J.L."/>
            <person name="Park R."/>
            <person name="Pearson M."/>
            <person name="Quesneville H."/>
            <person name="Rouhier N."/>
            <person name="Sakthikumar S."/>
            <person name="Salamov A.A."/>
            <person name="Schmutz J."/>
            <person name="Selles B."/>
            <person name="Shapiro H."/>
            <person name="Tanguay P."/>
            <person name="Tuskan G.A."/>
            <person name="Henrissat B."/>
            <person name="Van de Peer Y."/>
            <person name="Rouze P."/>
            <person name="Ellis J.G."/>
            <person name="Dodds P.N."/>
            <person name="Schein J.E."/>
            <person name="Zhong S."/>
            <person name="Hamelin R.C."/>
            <person name="Grigoriev I.V."/>
            <person name="Szabo L.J."/>
            <person name="Martin F."/>
        </authorList>
    </citation>
    <scope>NUCLEOTIDE SEQUENCE [LARGE SCALE GENOMIC DNA]</scope>
    <source>
        <strain evidence="2">98AG31 / pathotype 3-4-7</strain>
    </source>
</reference>
<keyword evidence="2" id="KW-1185">Reference proteome</keyword>
<dbReference type="GeneID" id="18929464"/>
<dbReference type="SUPFAM" id="SSF57850">
    <property type="entry name" value="RING/U-box"/>
    <property type="match status" value="1"/>
</dbReference>
<proteinExistence type="predicted"/>
<accession>F4R9L1</accession>
<organism evidence="2">
    <name type="scientific">Melampsora larici-populina (strain 98AG31 / pathotype 3-4-7)</name>
    <name type="common">Poplar leaf rust fungus</name>
    <dbReference type="NCBI Taxonomy" id="747676"/>
    <lineage>
        <taxon>Eukaryota</taxon>
        <taxon>Fungi</taxon>
        <taxon>Dikarya</taxon>
        <taxon>Basidiomycota</taxon>
        <taxon>Pucciniomycotina</taxon>
        <taxon>Pucciniomycetes</taxon>
        <taxon>Pucciniales</taxon>
        <taxon>Melampsoraceae</taxon>
        <taxon>Melampsora</taxon>
    </lineage>
</organism>
<evidence type="ECO:0000313" key="1">
    <source>
        <dbReference type="EMBL" id="EGG10999.1"/>
    </source>
</evidence>
<sequence length="198" mass="22522">MDQDIINQDPNRTDETYKQLVKDLSTLQQTLDQVTTDPNETRVIPTAIQDALSTEMMEAMMNGFLYVGNPAALANLASRRNRSLYDSLRSMPETGNLNLSAIDRIPSLAVESDAWSGLLIYSRLSSEHCHVFRSQPDVKEDDREECSICITNFEDGQRYVQFPCHKSHKICEKECFTNLAASLYIISCPFCRKIPFDE</sequence>
<evidence type="ECO:0008006" key="3">
    <source>
        <dbReference type="Google" id="ProtNLM"/>
    </source>
</evidence>